<proteinExistence type="predicted"/>
<keyword evidence="1" id="KW-0472">Membrane</keyword>
<gene>
    <name evidence="2" type="ORF">FC695_13425</name>
</gene>
<protein>
    <submittedName>
        <fullName evidence="2">Multidrug efflux MFS transporter</fullName>
    </submittedName>
</protein>
<organism evidence="2 3">
    <name type="scientific">Bacillus cereus</name>
    <dbReference type="NCBI Taxonomy" id="1396"/>
    <lineage>
        <taxon>Bacteria</taxon>
        <taxon>Bacillati</taxon>
        <taxon>Bacillota</taxon>
        <taxon>Bacilli</taxon>
        <taxon>Bacillales</taxon>
        <taxon>Bacillaceae</taxon>
        <taxon>Bacillus</taxon>
        <taxon>Bacillus cereus group</taxon>
    </lineage>
</organism>
<evidence type="ECO:0000256" key="1">
    <source>
        <dbReference type="SAM" id="Phobius"/>
    </source>
</evidence>
<accession>A0A9X9AAP9</accession>
<feature type="transmembrane region" description="Helical" evidence="1">
    <location>
        <begin position="12"/>
        <end position="30"/>
    </location>
</feature>
<sequence>GGQIAAHAGFQYVFLSTSSLLFIACIWVYFHNKNEEVSEKRHLEVS</sequence>
<dbReference type="Proteomes" id="UP000308444">
    <property type="component" value="Unassembled WGS sequence"/>
</dbReference>
<name>A0A9X9AAP9_BACCE</name>
<comment type="caution">
    <text evidence="2">The sequence shown here is derived from an EMBL/GenBank/DDBJ whole genome shotgun (WGS) entry which is preliminary data.</text>
</comment>
<dbReference type="AlphaFoldDB" id="A0A9X9AAP9"/>
<dbReference type="EMBL" id="SZOH01000805">
    <property type="protein sequence ID" value="TKJ03692.1"/>
    <property type="molecule type" value="Genomic_DNA"/>
</dbReference>
<evidence type="ECO:0000313" key="2">
    <source>
        <dbReference type="EMBL" id="TKJ03692.1"/>
    </source>
</evidence>
<reference evidence="2 3" key="1">
    <citation type="journal article" date="2019" name="Environ. Microbiol.">
        <title>An active ?-lactamase is a part of an orchestrated cell wall stress resistance network of Bacillus subtilis and related rhizosphere species.</title>
        <authorList>
            <person name="Bucher T."/>
            <person name="Keren-Paz A."/>
            <person name="Hausser J."/>
            <person name="Olender T."/>
            <person name="Cytryn E."/>
            <person name="Kolodkin-Gal I."/>
        </authorList>
    </citation>
    <scope>NUCLEOTIDE SEQUENCE [LARGE SCALE GENOMIC DNA]</scope>
    <source>
        <strain evidence="2 3">I32</strain>
    </source>
</reference>
<keyword evidence="1" id="KW-1133">Transmembrane helix</keyword>
<feature type="non-terminal residue" evidence="2">
    <location>
        <position position="1"/>
    </location>
</feature>
<evidence type="ECO:0000313" key="3">
    <source>
        <dbReference type="Proteomes" id="UP000308444"/>
    </source>
</evidence>
<keyword evidence="1" id="KW-0812">Transmembrane</keyword>